<gene>
    <name evidence="2" type="ORF">MMF97_04990</name>
</gene>
<evidence type="ECO:0000313" key="2">
    <source>
        <dbReference type="EMBL" id="MCJ0742061.1"/>
    </source>
</evidence>
<feature type="signal peptide" evidence="1">
    <location>
        <begin position="1"/>
        <end position="19"/>
    </location>
</feature>
<organism evidence="2 3">
    <name type="scientific">Pedobacter montanisoli</name>
    <dbReference type="NCBI Taxonomy" id="2923277"/>
    <lineage>
        <taxon>Bacteria</taxon>
        <taxon>Pseudomonadati</taxon>
        <taxon>Bacteroidota</taxon>
        <taxon>Sphingobacteriia</taxon>
        <taxon>Sphingobacteriales</taxon>
        <taxon>Sphingobacteriaceae</taxon>
        <taxon>Pedobacter</taxon>
    </lineage>
</organism>
<protein>
    <recommendedName>
        <fullName evidence="4">Outer membrane protein beta-barrel domain-containing protein</fullName>
    </recommendedName>
</protein>
<name>A0ABS9ZTY2_9SPHI</name>
<comment type="caution">
    <text evidence="2">The sequence shown here is derived from an EMBL/GenBank/DDBJ whole genome shotgun (WGS) entry which is preliminary data.</text>
</comment>
<evidence type="ECO:0000313" key="3">
    <source>
        <dbReference type="Proteomes" id="UP001165460"/>
    </source>
</evidence>
<proteinExistence type="predicted"/>
<keyword evidence="1" id="KW-0732">Signal</keyword>
<dbReference type="EMBL" id="JALGBH010000001">
    <property type="protein sequence ID" value="MCJ0742061.1"/>
    <property type="molecule type" value="Genomic_DNA"/>
</dbReference>
<keyword evidence="3" id="KW-1185">Reference proteome</keyword>
<evidence type="ECO:0000256" key="1">
    <source>
        <dbReference type="SAM" id="SignalP"/>
    </source>
</evidence>
<dbReference type="RefSeq" id="WP_243360179.1">
    <property type="nucleotide sequence ID" value="NZ_JALGBH010000001.1"/>
</dbReference>
<dbReference type="Proteomes" id="UP001165460">
    <property type="component" value="Unassembled WGS sequence"/>
</dbReference>
<feature type="chain" id="PRO_5045445625" description="Outer membrane protein beta-barrel domain-containing protein" evidence="1">
    <location>
        <begin position="20"/>
        <end position="228"/>
    </location>
</feature>
<accession>A0ABS9ZTY2</accession>
<reference evidence="2" key="1">
    <citation type="submission" date="2022-03" db="EMBL/GenBank/DDBJ databases">
        <authorList>
            <person name="Woo C.Y."/>
        </authorList>
    </citation>
    <scope>NUCLEOTIDE SEQUENCE</scope>
    <source>
        <strain evidence="2">CYS-01</strain>
    </source>
</reference>
<evidence type="ECO:0008006" key="4">
    <source>
        <dbReference type="Google" id="ProtNLM"/>
    </source>
</evidence>
<sequence>MIKNLTLLFVLFCCKTCLGQVYYNKFAAEVLVGANVVYADLDTKRSKATVSANLDYYFTPYANLGFNLQAGNLTGGSSSSDPHQRYFVNNYKAISLNTKLFLGNFFPLTENETLAALKNFYVGPGFGVIKNKMTHIIRQKPSSSYIFPGKDESLNTLLSFTTGLYIPLKDYAGDSIFAIHFNFQSNFTFGEGLDGYDDPKTKFKNTGIDVYNVISFGLRYSFGPLDFW</sequence>